<dbReference type="AlphaFoldDB" id="E6SEQ6"/>
<reference evidence="6 7" key="1">
    <citation type="journal article" date="2010" name="Stand. Genomic Sci.">
        <title>Complete genome sequence of Intrasporangium calvum type strain (7 KIP).</title>
        <authorList>
            <person name="Del Rio T.G."/>
            <person name="Chertkov O."/>
            <person name="Yasawong M."/>
            <person name="Lucas S."/>
            <person name="Deshpande S."/>
            <person name="Cheng J.F."/>
            <person name="Detter C."/>
            <person name="Tapia R."/>
            <person name="Han C."/>
            <person name="Goodwin L."/>
            <person name="Pitluck S."/>
            <person name="Liolios K."/>
            <person name="Ivanova N."/>
            <person name="Mavromatis K."/>
            <person name="Pati A."/>
            <person name="Chen A."/>
            <person name="Palaniappan K."/>
            <person name="Land M."/>
            <person name="Hauser L."/>
            <person name="Chang Y.J."/>
            <person name="Jeffries C.D."/>
            <person name="Rohde M."/>
            <person name="Pukall R."/>
            <person name="Sikorski J."/>
            <person name="Goker M."/>
            <person name="Woyke T."/>
            <person name="Bristow J."/>
            <person name="Eisen J.A."/>
            <person name="Markowitz V."/>
            <person name="Hugenholtz P."/>
            <person name="Kyrpides N.C."/>
            <person name="Klenk H.P."/>
            <person name="Lapidus A."/>
        </authorList>
    </citation>
    <scope>NUCLEOTIDE SEQUENCE [LARGE SCALE GENOMIC DNA]</scope>
    <source>
        <strain evidence="7">ATCC 23552 / DSM 43043 / JCM 3097 / NBRC 12989 / 7 KIP</strain>
    </source>
</reference>
<dbReference type="SUPFAM" id="SSF48230">
    <property type="entry name" value="Chondroitin AC/alginate lyase"/>
    <property type="match status" value="1"/>
</dbReference>
<dbReference type="Gene3D" id="1.50.10.100">
    <property type="entry name" value="Chondroitin AC/alginate lyase"/>
    <property type="match status" value="1"/>
</dbReference>
<organism evidence="6 7">
    <name type="scientific">Intrasporangium calvum (strain ATCC 23552 / DSM 43043 / JCM 3097 / NBRC 12989 / NCIMB 10167 / NRRL B-3866 / 7 KIP)</name>
    <dbReference type="NCBI Taxonomy" id="710696"/>
    <lineage>
        <taxon>Bacteria</taxon>
        <taxon>Bacillati</taxon>
        <taxon>Actinomycetota</taxon>
        <taxon>Actinomycetes</taxon>
        <taxon>Micrococcales</taxon>
        <taxon>Intrasporangiaceae</taxon>
        <taxon>Intrasporangium</taxon>
    </lineage>
</organism>
<keyword evidence="2" id="KW-0732">Signal</keyword>
<evidence type="ECO:0000256" key="4">
    <source>
        <dbReference type="ARBA" id="ARBA00023239"/>
    </source>
</evidence>
<dbReference type="PANTHER" id="PTHR39210:SF1">
    <property type="entry name" value="HEPARIN-SULFATE LYASE"/>
    <property type="match status" value="1"/>
</dbReference>
<evidence type="ECO:0000313" key="7">
    <source>
        <dbReference type="Proteomes" id="UP000008914"/>
    </source>
</evidence>
<evidence type="ECO:0000256" key="3">
    <source>
        <dbReference type="ARBA" id="ARBA00022764"/>
    </source>
</evidence>
<dbReference type="KEGG" id="ica:Intca_1144"/>
<sequence length="683" mass="76172">MLDSCRESAPLDLDRAAAIVRRSLPRDVSDDARTRATRHIRDGIVDVPQSGLLRVTTDMDSEAWSDSSDRSRGRYVHGFIFLRDLAGLMASDLAPQNSSPARFALDLLRAWEGRHPLAASSAAVHPMAYHDETTAQRMLHVLAIVDKISALGDDERTWIRAFLDGTAKLLASQDFHAGLNNHGMFQDVALFSWACLADWRNRRVRLEYLFTANDRLLDYFRQSFTREGVHIENAPNYHVLIARYLKQHTELARAAGLDQLNELEEVLAQAAVYATHAVRPDGSFPLVSDTQATHLATVAREVFADEEFLYAATAGVQGMRPSKRVLVLPDSGYAIYRSAWGDPDATYVYFSAAYNSGYHKHSDENSFWLTSEGVDLLAEAGPNGYTYDDPFTRYAYSQFAHNTLVVDGRSTPRADGHVNHVELLPLYVGPDRFKVLGRNARLSGAVHDRTFEVVEHSGRHPMILVTDEVRASSRHVYDIYWHVGDGLDVHLRGDGFDLTKDGFTRMSLTLTTREDVAITVHRGEGPPEPLGWRFSRFGRKTPCIVVRMRLRGADVIIDSAITLPDEPALYDKTDAVTSCYHNDALATETSWEATSTREPSLTVHVAADGGGRALTATMQVSGFAQYAFKLYRGSSLVAEVGYSARSHVRWAGLEPGRYRVRGYARERYGSPVNAETSESVFIR</sequence>
<dbReference type="Gene3D" id="2.70.98.70">
    <property type="match status" value="1"/>
</dbReference>
<evidence type="ECO:0000259" key="5">
    <source>
        <dbReference type="Pfam" id="PF07940"/>
    </source>
</evidence>
<dbReference type="EMBL" id="CP002343">
    <property type="protein sequence ID" value="ADU47663.1"/>
    <property type="molecule type" value="Genomic_DNA"/>
</dbReference>
<evidence type="ECO:0000313" key="6">
    <source>
        <dbReference type="EMBL" id="ADU47663.1"/>
    </source>
</evidence>
<dbReference type="Pfam" id="PF07940">
    <property type="entry name" value="Hepar_II_III_C"/>
    <property type="match status" value="1"/>
</dbReference>
<proteinExistence type="predicted"/>
<accession>E6SEQ6</accession>
<protein>
    <submittedName>
        <fullName evidence="6">Heparinase II/III family protein</fullName>
    </submittedName>
</protein>
<evidence type="ECO:0000256" key="1">
    <source>
        <dbReference type="ARBA" id="ARBA00004418"/>
    </source>
</evidence>
<dbReference type="GO" id="GO:0042597">
    <property type="term" value="C:periplasmic space"/>
    <property type="evidence" value="ECO:0007669"/>
    <property type="project" value="UniProtKB-SubCell"/>
</dbReference>
<evidence type="ECO:0000256" key="2">
    <source>
        <dbReference type="ARBA" id="ARBA00022729"/>
    </source>
</evidence>
<comment type="subcellular location">
    <subcellularLocation>
        <location evidence="1">Periplasm</location>
    </subcellularLocation>
</comment>
<dbReference type="Proteomes" id="UP000008914">
    <property type="component" value="Chromosome"/>
</dbReference>
<dbReference type="InterPro" id="IPR008929">
    <property type="entry name" value="Chondroitin_lyas"/>
</dbReference>
<feature type="domain" description="Heparinase II/III-like C-terminal" evidence="5">
    <location>
        <begin position="322"/>
        <end position="549"/>
    </location>
</feature>
<dbReference type="PANTHER" id="PTHR39210">
    <property type="entry name" value="HEPARIN-SULFATE LYASE"/>
    <property type="match status" value="1"/>
</dbReference>
<dbReference type="STRING" id="710696.Intca_1144"/>
<gene>
    <name evidence="6" type="ordered locus">Intca_1144</name>
</gene>
<keyword evidence="4" id="KW-0456">Lyase</keyword>
<name>E6SEQ6_INTC7</name>
<dbReference type="GO" id="GO:0016829">
    <property type="term" value="F:lyase activity"/>
    <property type="evidence" value="ECO:0007669"/>
    <property type="project" value="UniProtKB-KW"/>
</dbReference>
<dbReference type="HOGENOM" id="CLU_402664_0_0_11"/>
<keyword evidence="3" id="KW-0574">Periplasm</keyword>
<keyword evidence="7" id="KW-1185">Reference proteome</keyword>
<dbReference type="eggNOG" id="COG0627">
    <property type="taxonomic scope" value="Bacteria"/>
</dbReference>
<dbReference type="InterPro" id="IPR012480">
    <property type="entry name" value="Hepar_II_III_C"/>
</dbReference>